<organism evidence="2">
    <name type="scientific">uncultured Solirubrobacterales bacterium</name>
    <dbReference type="NCBI Taxonomy" id="768556"/>
    <lineage>
        <taxon>Bacteria</taxon>
        <taxon>Bacillati</taxon>
        <taxon>Actinomycetota</taxon>
        <taxon>Thermoleophilia</taxon>
        <taxon>Solirubrobacterales</taxon>
        <taxon>environmental samples</taxon>
    </lineage>
</organism>
<feature type="region of interest" description="Disordered" evidence="1">
    <location>
        <begin position="1"/>
        <end position="162"/>
    </location>
</feature>
<reference evidence="2" key="1">
    <citation type="submission" date="2020-02" db="EMBL/GenBank/DDBJ databases">
        <authorList>
            <person name="Meier V. D."/>
        </authorList>
    </citation>
    <scope>NUCLEOTIDE SEQUENCE</scope>
    <source>
        <strain evidence="2">AVDCRST_MAG45</strain>
    </source>
</reference>
<feature type="compositionally biased region" description="Basic and acidic residues" evidence="1">
    <location>
        <begin position="65"/>
        <end position="95"/>
    </location>
</feature>
<evidence type="ECO:0000313" key="2">
    <source>
        <dbReference type="EMBL" id="CAA9517273.1"/>
    </source>
</evidence>
<dbReference type="AlphaFoldDB" id="A0A6J4T8Z6"/>
<name>A0A6J4T8Z6_9ACTN</name>
<feature type="compositionally biased region" description="Basic and acidic residues" evidence="1">
    <location>
        <begin position="39"/>
        <end position="54"/>
    </location>
</feature>
<gene>
    <name evidence="2" type="ORF">AVDCRST_MAG45-2280</name>
</gene>
<evidence type="ECO:0000256" key="1">
    <source>
        <dbReference type="SAM" id="MobiDB-lite"/>
    </source>
</evidence>
<accession>A0A6J4T8Z6</accession>
<dbReference type="EMBL" id="CADCVU010000196">
    <property type="protein sequence ID" value="CAA9517273.1"/>
    <property type="molecule type" value="Genomic_DNA"/>
</dbReference>
<proteinExistence type="predicted"/>
<feature type="non-terminal residue" evidence="2">
    <location>
        <position position="1"/>
    </location>
</feature>
<feature type="compositionally biased region" description="Basic residues" evidence="1">
    <location>
        <begin position="96"/>
        <end position="134"/>
    </location>
</feature>
<feature type="non-terminal residue" evidence="2">
    <location>
        <position position="192"/>
    </location>
</feature>
<feature type="compositionally biased region" description="Gly residues" evidence="1">
    <location>
        <begin position="8"/>
        <end position="28"/>
    </location>
</feature>
<feature type="compositionally biased region" description="Basic residues" evidence="1">
    <location>
        <begin position="29"/>
        <end position="38"/>
    </location>
</feature>
<protein>
    <submittedName>
        <fullName evidence="2">Uncharacterized protein</fullName>
    </submittedName>
</protein>
<sequence>GECDGRSPSGGGAPRGGAGAGPVRAGGGRGRRARGARRRGADDRLGDARGRDSGGADGDLGYRLQHLDAPHRDRFVRAGDGRIQRLPGDRLDRPGTRRAPRGRGRPRRARRSRARVRARLPARRLWRRTRRRGVRTLPGDRPAQPGGQRDPEPQRRLPGGSGVDMVVCTRDLRHRARAALGPHTRAARRWPL</sequence>